<proteinExistence type="predicted"/>
<dbReference type="EMBL" id="CAADFP010000189">
    <property type="protein sequence ID" value="VFK33029.1"/>
    <property type="molecule type" value="Genomic_DNA"/>
</dbReference>
<evidence type="ECO:0000313" key="2">
    <source>
        <dbReference type="EMBL" id="VFK33029.1"/>
    </source>
</evidence>
<name>A0A450XUS9_9GAMM</name>
<accession>A0A450XUS9</accession>
<protein>
    <submittedName>
        <fullName evidence="2">Uncharacterized protein</fullName>
    </submittedName>
</protein>
<gene>
    <name evidence="1" type="ORF">BECKLPF1236A_GA0070988_1020311</name>
    <name evidence="2" type="ORF">BECKLPF1236C_GA0070990_1018911</name>
</gene>
<dbReference type="AlphaFoldDB" id="A0A450XUS9"/>
<dbReference type="EMBL" id="CAADFM010000203">
    <property type="protein sequence ID" value="VFK18675.1"/>
    <property type="molecule type" value="Genomic_DNA"/>
</dbReference>
<sequence>MAGIMSEEPEEGENLPSCLLCLKMARMVAGMPATPGTIQRPFAPRQPLVPPAAVPPQKAPAPGYQTVRAPSLFFLAGAQLAEAEVALQVMLDVLGHVGFAFVGICRSTILLFLEEKIPRNDPETDGLFIWP</sequence>
<reference evidence="2" key="1">
    <citation type="submission" date="2019-02" db="EMBL/GenBank/DDBJ databases">
        <authorList>
            <person name="Gruber-Vodicka R. H."/>
            <person name="Seah K. B. B."/>
        </authorList>
    </citation>
    <scope>NUCLEOTIDE SEQUENCE</scope>
    <source>
        <strain evidence="1">BECK_S312</strain>
        <strain evidence="2">BECK_S426</strain>
    </source>
</reference>
<organism evidence="2">
    <name type="scientific">Candidatus Kentrum sp. LPFa</name>
    <dbReference type="NCBI Taxonomy" id="2126335"/>
    <lineage>
        <taxon>Bacteria</taxon>
        <taxon>Pseudomonadati</taxon>
        <taxon>Pseudomonadota</taxon>
        <taxon>Gammaproteobacteria</taxon>
        <taxon>Candidatus Kentrum</taxon>
    </lineage>
</organism>
<evidence type="ECO:0000313" key="1">
    <source>
        <dbReference type="EMBL" id="VFK18675.1"/>
    </source>
</evidence>